<evidence type="ECO:0000256" key="2">
    <source>
        <dbReference type="ARBA" id="ARBA00022741"/>
    </source>
</evidence>
<dbReference type="PANTHER" id="PTHR23407">
    <property type="entry name" value="ATPASE INHIBITOR/5-FORMYLTETRAHYDROFOLATE CYCLO-LIGASE"/>
    <property type="match status" value="1"/>
</dbReference>
<dbReference type="InterPro" id="IPR002698">
    <property type="entry name" value="FTHF_cligase"/>
</dbReference>
<comment type="caution">
    <text evidence="6">The sequence shown here is derived from an EMBL/GenBank/DDBJ whole genome shotgun (WGS) entry which is preliminary data.</text>
</comment>
<dbReference type="EMBL" id="JBFCZG010000009">
    <property type="protein sequence ID" value="KAL3418285.1"/>
    <property type="molecule type" value="Genomic_DNA"/>
</dbReference>
<dbReference type="Pfam" id="PF01812">
    <property type="entry name" value="5-FTHF_cyc-lig"/>
    <property type="match status" value="1"/>
</dbReference>
<proteinExistence type="inferred from homology"/>
<keyword evidence="2" id="KW-0547">Nucleotide-binding</keyword>
<comment type="catalytic activity">
    <reaction evidence="4">
        <text>(6S)-5-formyl-5,6,7,8-tetrahydrofolate + ATP = (6R)-5,10-methenyltetrahydrofolate + ADP + phosphate</text>
        <dbReference type="Rhea" id="RHEA:10488"/>
        <dbReference type="ChEBI" id="CHEBI:30616"/>
        <dbReference type="ChEBI" id="CHEBI:43474"/>
        <dbReference type="ChEBI" id="CHEBI:57455"/>
        <dbReference type="ChEBI" id="CHEBI:57457"/>
        <dbReference type="ChEBI" id="CHEBI:456216"/>
        <dbReference type="EC" id="6.3.3.2"/>
    </reaction>
</comment>
<evidence type="ECO:0000256" key="4">
    <source>
        <dbReference type="ARBA" id="ARBA00036539"/>
    </source>
</evidence>
<sequence>MENHSLNLSREEQQLSAGVTGKMSTRAILKAQKKQLRSLMKSKLSSVPEESIRAQSQSIFESLKTFQPYLDAQRVGIYLSMPTGEVQTDAIVRHALGSGKKVFVPYIIKNKDRPVDTSSSIKPADAEPRSLMDMVDLRSLHDYESLKPDAWGIPSISADTIEERAHILKDAAEELQGLDLILMPGVAFDADAKTGLINRLGHGKGFYDYFLERYDQIVRAPHQEDSSGRQKKDVLLYGLALKEQVVGSRTTSEVDTVPTGPFDRSLHGLLVGSGEIKQGHAP</sequence>
<comment type="similarity">
    <text evidence="1">Belongs to the 5-formyltetrahydrofolate cyclo-ligase family.</text>
</comment>
<dbReference type="SUPFAM" id="SSF100950">
    <property type="entry name" value="NagB/RpiA/CoA transferase-like"/>
    <property type="match status" value="1"/>
</dbReference>
<dbReference type="EC" id="6.3.3.2" evidence="5"/>
<evidence type="ECO:0000256" key="1">
    <source>
        <dbReference type="ARBA" id="ARBA00010638"/>
    </source>
</evidence>
<evidence type="ECO:0000313" key="6">
    <source>
        <dbReference type="EMBL" id="KAL3418285.1"/>
    </source>
</evidence>
<dbReference type="Gene3D" id="3.40.50.10420">
    <property type="entry name" value="NagB/RpiA/CoA transferase-like"/>
    <property type="match status" value="1"/>
</dbReference>
<name>A0ABR4P4Q0_9HELO</name>
<evidence type="ECO:0000256" key="5">
    <source>
        <dbReference type="ARBA" id="ARBA00038966"/>
    </source>
</evidence>
<dbReference type="PANTHER" id="PTHR23407:SF1">
    <property type="entry name" value="5-FORMYLTETRAHYDROFOLATE CYCLO-LIGASE"/>
    <property type="match status" value="1"/>
</dbReference>
<keyword evidence="3" id="KW-0067">ATP-binding</keyword>
<keyword evidence="7" id="KW-1185">Reference proteome</keyword>
<dbReference type="InterPro" id="IPR037171">
    <property type="entry name" value="NagB/RpiA_transferase-like"/>
</dbReference>
<organism evidence="6 7">
    <name type="scientific">Phlyctema vagabunda</name>
    <dbReference type="NCBI Taxonomy" id="108571"/>
    <lineage>
        <taxon>Eukaryota</taxon>
        <taxon>Fungi</taxon>
        <taxon>Dikarya</taxon>
        <taxon>Ascomycota</taxon>
        <taxon>Pezizomycotina</taxon>
        <taxon>Leotiomycetes</taxon>
        <taxon>Helotiales</taxon>
        <taxon>Dermateaceae</taxon>
        <taxon>Phlyctema</taxon>
    </lineage>
</organism>
<dbReference type="InterPro" id="IPR024185">
    <property type="entry name" value="FTHF_cligase-like_sf"/>
</dbReference>
<evidence type="ECO:0000256" key="3">
    <source>
        <dbReference type="ARBA" id="ARBA00022840"/>
    </source>
</evidence>
<dbReference type="Proteomes" id="UP001629113">
    <property type="component" value="Unassembled WGS sequence"/>
</dbReference>
<accession>A0ABR4P4Q0</accession>
<evidence type="ECO:0000313" key="7">
    <source>
        <dbReference type="Proteomes" id="UP001629113"/>
    </source>
</evidence>
<protein>
    <recommendedName>
        <fullName evidence="5">5-formyltetrahydrofolate cyclo-ligase</fullName>
        <ecNumber evidence="5">6.3.3.2</ecNumber>
    </recommendedName>
</protein>
<gene>
    <name evidence="6" type="ORF">PVAG01_10001</name>
</gene>
<reference evidence="6 7" key="1">
    <citation type="submission" date="2024-06" db="EMBL/GenBank/DDBJ databases">
        <title>Complete genome of Phlyctema vagabunda strain 19-DSS-EL-015.</title>
        <authorList>
            <person name="Fiorenzani C."/>
        </authorList>
    </citation>
    <scope>NUCLEOTIDE SEQUENCE [LARGE SCALE GENOMIC DNA]</scope>
    <source>
        <strain evidence="6 7">19-DSS-EL-015</strain>
    </source>
</reference>